<reference evidence="2 3" key="1">
    <citation type="submission" date="2016-04" db="EMBL/GenBank/DDBJ databases">
        <title>Complete genome sequence of Bacillus oceanisediminis strain 2691.</title>
        <authorList>
            <person name="Jeong H."/>
            <person name="Kim H.J."/>
            <person name="Lee D.-W."/>
        </authorList>
    </citation>
    <scope>NUCLEOTIDE SEQUENCE [LARGE SCALE GENOMIC DNA]</scope>
    <source>
        <strain evidence="2 3">2691</strain>
    </source>
</reference>
<accession>A0A160M7L2</accession>
<dbReference type="eggNOG" id="ENOG50326TK">
    <property type="taxonomic scope" value="Bacteria"/>
</dbReference>
<protein>
    <submittedName>
        <fullName evidence="2">Uncharacterized protein</fullName>
    </submittedName>
</protein>
<proteinExistence type="predicted"/>
<keyword evidence="1" id="KW-0812">Transmembrane</keyword>
<sequence length="86" mass="9367">MIIMVTIMIDVDRISANPMIAIMIAEINRTDAIIMLAIMIVDADMTSVNIILAIMIAAAKRKNVSRSTAKPFASISIMKNAKMATE</sequence>
<name>A0A160M7L2_9BACI</name>
<keyword evidence="1" id="KW-0472">Membrane</keyword>
<dbReference type="EMBL" id="CP015506">
    <property type="protein sequence ID" value="AND38213.1"/>
    <property type="molecule type" value="Genomic_DNA"/>
</dbReference>
<organism evidence="2 3">
    <name type="scientific">Cytobacillus oceanisediminis 2691</name>
    <dbReference type="NCBI Taxonomy" id="1196031"/>
    <lineage>
        <taxon>Bacteria</taxon>
        <taxon>Bacillati</taxon>
        <taxon>Bacillota</taxon>
        <taxon>Bacilli</taxon>
        <taxon>Bacillales</taxon>
        <taxon>Bacillaceae</taxon>
        <taxon>Cytobacillus</taxon>
    </lineage>
</organism>
<gene>
    <name evidence="2" type="ORF">A361_03440</name>
</gene>
<feature type="transmembrane region" description="Helical" evidence="1">
    <location>
        <begin position="33"/>
        <end position="58"/>
    </location>
</feature>
<evidence type="ECO:0000313" key="2">
    <source>
        <dbReference type="EMBL" id="AND38213.1"/>
    </source>
</evidence>
<evidence type="ECO:0000256" key="1">
    <source>
        <dbReference type="SAM" id="Phobius"/>
    </source>
</evidence>
<keyword evidence="1" id="KW-1133">Transmembrane helix</keyword>
<dbReference type="Proteomes" id="UP000077856">
    <property type="component" value="Chromosome"/>
</dbReference>
<dbReference type="KEGG" id="bon:A361_03440"/>
<dbReference type="AlphaFoldDB" id="A0A160M7L2"/>
<evidence type="ECO:0000313" key="3">
    <source>
        <dbReference type="Proteomes" id="UP000077856"/>
    </source>
</evidence>